<feature type="transmembrane region" description="Helical" evidence="1">
    <location>
        <begin position="22"/>
        <end position="47"/>
    </location>
</feature>
<keyword evidence="1" id="KW-0812">Transmembrane</keyword>
<dbReference type="AlphaFoldDB" id="A0A2S3U9Z2"/>
<name>A0A2S3U9Z2_LACPN</name>
<accession>A0A2S3U9Z2</accession>
<dbReference type="EMBL" id="NKCZ01000031">
    <property type="protein sequence ID" value="POD89249.1"/>
    <property type="molecule type" value="Genomic_DNA"/>
</dbReference>
<evidence type="ECO:0000313" key="2">
    <source>
        <dbReference type="EMBL" id="POD89249.1"/>
    </source>
</evidence>
<protein>
    <submittedName>
        <fullName evidence="2">Uncharacterized protein</fullName>
    </submittedName>
</protein>
<keyword evidence="1" id="KW-1133">Transmembrane helix</keyword>
<comment type="caution">
    <text evidence="2">The sequence shown here is derived from an EMBL/GenBank/DDBJ whole genome shotgun (WGS) entry which is preliminary data.</text>
</comment>
<sequence>MLAAADFSELVSLEVESGIDSAALSVVVTLVGAVLLAAVLLAAVLLVTSGAAALAVLAVVMLPTEVGTGILVELAGVVE</sequence>
<organism evidence="2 3">
    <name type="scientific">Lactiplantibacillus plantarum subsp. plantarum</name>
    <dbReference type="NCBI Taxonomy" id="337330"/>
    <lineage>
        <taxon>Bacteria</taxon>
        <taxon>Bacillati</taxon>
        <taxon>Bacillota</taxon>
        <taxon>Bacilli</taxon>
        <taxon>Lactobacillales</taxon>
        <taxon>Lactobacillaceae</taxon>
        <taxon>Lactiplantibacillus</taxon>
    </lineage>
</organism>
<keyword evidence="1" id="KW-0472">Membrane</keyword>
<feature type="transmembrane region" description="Helical" evidence="1">
    <location>
        <begin position="54"/>
        <end position="78"/>
    </location>
</feature>
<gene>
    <name evidence="2" type="ORF">S101258_00072</name>
</gene>
<reference evidence="2 3" key="1">
    <citation type="submission" date="2017-06" db="EMBL/GenBank/DDBJ databases">
        <title>Genome sequence of Lactobacillus plantarum subsp. plantarum strain SRCM101258.</title>
        <authorList>
            <person name="Cho S.H."/>
        </authorList>
    </citation>
    <scope>NUCLEOTIDE SEQUENCE [LARGE SCALE GENOMIC DNA]</scope>
    <source>
        <strain evidence="2 3">SRCM101258</strain>
    </source>
</reference>
<dbReference type="Proteomes" id="UP000236990">
    <property type="component" value="Unassembled WGS sequence"/>
</dbReference>
<proteinExistence type="predicted"/>
<evidence type="ECO:0000256" key="1">
    <source>
        <dbReference type="SAM" id="Phobius"/>
    </source>
</evidence>
<evidence type="ECO:0000313" key="3">
    <source>
        <dbReference type="Proteomes" id="UP000236990"/>
    </source>
</evidence>